<protein>
    <recommendedName>
        <fullName evidence="3">Transposase</fullName>
    </recommendedName>
</protein>
<evidence type="ECO:0000313" key="1">
    <source>
        <dbReference type="EMBL" id="BBY60602.1"/>
    </source>
</evidence>
<accession>A0A7I7SUA6</accession>
<evidence type="ECO:0000313" key="2">
    <source>
        <dbReference type="Proteomes" id="UP000466445"/>
    </source>
</evidence>
<reference evidence="1 2" key="1">
    <citation type="journal article" date="2019" name="Emerg. Microbes Infect.">
        <title>Comprehensive subspecies identification of 175 nontuberculous mycobacteria species based on 7547 genomic profiles.</title>
        <authorList>
            <person name="Matsumoto Y."/>
            <person name="Kinjo T."/>
            <person name="Motooka D."/>
            <person name="Nabeya D."/>
            <person name="Jung N."/>
            <person name="Uechi K."/>
            <person name="Horii T."/>
            <person name="Iida T."/>
            <person name="Fujita J."/>
            <person name="Nakamura S."/>
        </authorList>
    </citation>
    <scope>NUCLEOTIDE SEQUENCE [LARGE SCALE GENOMIC DNA]</scope>
    <source>
        <strain evidence="1 2">JCM 30395</strain>
    </source>
</reference>
<dbReference type="Proteomes" id="UP000466445">
    <property type="component" value="Chromosome"/>
</dbReference>
<dbReference type="EMBL" id="AP022595">
    <property type="protein sequence ID" value="BBY60602.1"/>
    <property type="molecule type" value="Genomic_DNA"/>
</dbReference>
<proteinExistence type="predicted"/>
<dbReference type="AlphaFoldDB" id="A0A7I7SUA6"/>
<dbReference type="KEGG" id="msar:MSAR_37380"/>
<evidence type="ECO:0008006" key="3">
    <source>
        <dbReference type="Google" id="ProtNLM"/>
    </source>
</evidence>
<name>A0A7I7SUA6_9MYCO</name>
<gene>
    <name evidence="1" type="ORF">MSAR_37380</name>
</gene>
<keyword evidence="2" id="KW-1185">Reference proteome</keyword>
<sequence length="85" mass="8964">MWRTLAALSTARPGRIDAAGARVCRRVWSLSPHGVPPSRIADADLGDVVVLDVDATIVVAHSEKESAGPTFKGSYGACQMVCEGR</sequence>
<organism evidence="1 2">
    <name type="scientific">Mycolicibacterium sarraceniae</name>
    <dbReference type="NCBI Taxonomy" id="1534348"/>
    <lineage>
        <taxon>Bacteria</taxon>
        <taxon>Bacillati</taxon>
        <taxon>Actinomycetota</taxon>
        <taxon>Actinomycetes</taxon>
        <taxon>Mycobacteriales</taxon>
        <taxon>Mycobacteriaceae</taxon>
        <taxon>Mycolicibacterium</taxon>
    </lineage>
</organism>